<keyword evidence="7 10" id="KW-0067">ATP-binding</keyword>
<dbReference type="PANTHER" id="PTHR43671">
    <property type="entry name" value="SERINE/THREONINE-PROTEIN KINASE NEK"/>
    <property type="match status" value="1"/>
</dbReference>
<dbReference type="InterPro" id="IPR000719">
    <property type="entry name" value="Prot_kinase_dom"/>
</dbReference>
<evidence type="ECO:0000256" key="12">
    <source>
        <dbReference type="SAM" id="SignalP"/>
    </source>
</evidence>
<comment type="catalytic activity">
    <reaction evidence="8">
        <text>L-threonyl-[protein] + ATP = O-phospho-L-threonyl-[protein] + ADP + H(+)</text>
        <dbReference type="Rhea" id="RHEA:46608"/>
        <dbReference type="Rhea" id="RHEA-COMP:11060"/>
        <dbReference type="Rhea" id="RHEA-COMP:11605"/>
        <dbReference type="ChEBI" id="CHEBI:15378"/>
        <dbReference type="ChEBI" id="CHEBI:30013"/>
        <dbReference type="ChEBI" id="CHEBI:30616"/>
        <dbReference type="ChEBI" id="CHEBI:61977"/>
        <dbReference type="ChEBI" id="CHEBI:456216"/>
        <dbReference type="EC" id="2.7.11.1"/>
    </reaction>
</comment>
<dbReference type="InterPro" id="IPR050660">
    <property type="entry name" value="NEK_Ser/Thr_kinase"/>
</dbReference>
<feature type="chain" id="PRO_5042011422" description="non-specific serine/threonine protein kinase" evidence="12">
    <location>
        <begin position="32"/>
        <end position="591"/>
    </location>
</feature>
<evidence type="ECO:0000259" key="13">
    <source>
        <dbReference type="PROSITE" id="PS50011"/>
    </source>
</evidence>
<dbReference type="EMBL" id="JAQMWT010000286">
    <property type="protein sequence ID" value="KAJ8606217.1"/>
    <property type="molecule type" value="Genomic_DNA"/>
</dbReference>
<evidence type="ECO:0000256" key="9">
    <source>
        <dbReference type="ARBA" id="ARBA00048679"/>
    </source>
</evidence>
<keyword evidence="3" id="KW-0723">Serine/threonine-protein kinase</keyword>
<comment type="catalytic activity">
    <reaction evidence="9">
        <text>L-seryl-[protein] + ATP = O-phospho-L-seryl-[protein] + ADP + H(+)</text>
        <dbReference type="Rhea" id="RHEA:17989"/>
        <dbReference type="Rhea" id="RHEA-COMP:9863"/>
        <dbReference type="Rhea" id="RHEA-COMP:11604"/>
        <dbReference type="ChEBI" id="CHEBI:15378"/>
        <dbReference type="ChEBI" id="CHEBI:29999"/>
        <dbReference type="ChEBI" id="CHEBI:30616"/>
        <dbReference type="ChEBI" id="CHEBI:83421"/>
        <dbReference type="ChEBI" id="CHEBI:456216"/>
        <dbReference type="EC" id="2.7.11.1"/>
    </reaction>
</comment>
<name>A0AAD7UHI2_9STRA</name>
<dbReference type="SMART" id="SM00220">
    <property type="entry name" value="S_TKc"/>
    <property type="match status" value="1"/>
</dbReference>
<evidence type="ECO:0000256" key="2">
    <source>
        <dbReference type="ARBA" id="ARBA00012513"/>
    </source>
</evidence>
<comment type="caution">
    <text evidence="14">The sequence shown here is derived from an EMBL/GenBank/DDBJ whole genome shotgun (WGS) entry which is preliminary data.</text>
</comment>
<evidence type="ECO:0000256" key="8">
    <source>
        <dbReference type="ARBA" id="ARBA00047899"/>
    </source>
</evidence>
<evidence type="ECO:0000313" key="14">
    <source>
        <dbReference type="EMBL" id="KAJ8606217.1"/>
    </source>
</evidence>
<dbReference type="CDD" id="cd14014">
    <property type="entry name" value="STKc_PknB_like"/>
    <property type="match status" value="1"/>
</dbReference>
<protein>
    <recommendedName>
        <fullName evidence="2">non-specific serine/threonine protein kinase</fullName>
        <ecNumber evidence="2">2.7.11.1</ecNumber>
    </recommendedName>
</protein>
<evidence type="ECO:0000256" key="11">
    <source>
        <dbReference type="SAM" id="MobiDB-lite"/>
    </source>
</evidence>
<dbReference type="Gene3D" id="3.30.200.20">
    <property type="entry name" value="Phosphorylase Kinase, domain 1"/>
    <property type="match status" value="1"/>
</dbReference>
<feature type="region of interest" description="Disordered" evidence="11">
    <location>
        <begin position="55"/>
        <end position="74"/>
    </location>
</feature>
<feature type="domain" description="Protein kinase" evidence="13">
    <location>
        <begin position="228"/>
        <end position="539"/>
    </location>
</feature>
<dbReference type="InterPro" id="IPR011009">
    <property type="entry name" value="Kinase-like_dom_sf"/>
</dbReference>
<evidence type="ECO:0000256" key="3">
    <source>
        <dbReference type="ARBA" id="ARBA00022527"/>
    </source>
</evidence>
<gene>
    <name evidence="14" type="ORF">CTAYLR_010537</name>
</gene>
<dbReference type="GO" id="GO:0005524">
    <property type="term" value="F:ATP binding"/>
    <property type="evidence" value="ECO:0007669"/>
    <property type="project" value="UniProtKB-UniRule"/>
</dbReference>
<dbReference type="Pfam" id="PF00069">
    <property type="entry name" value="Pkinase"/>
    <property type="match status" value="1"/>
</dbReference>
<dbReference type="PROSITE" id="PS50011">
    <property type="entry name" value="PROTEIN_KINASE_DOM"/>
    <property type="match status" value="1"/>
</dbReference>
<feature type="signal peptide" evidence="12">
    <location>
        <begin position="1"/>
        <end position="31"/>
    </location>
</feature>
<dbReference type="PANTHER" id="PTHR43671:SF98">
    <property type="entry name" value="SERINE_THREONINE-PROTEIN KINASE NEK11"/>
    <property type="match status" value="1"/>
</dbReference>
<dbReference type="PROSITE" id="PS51257">
    <property type="entry name" value="PROKAR_LIPOPROTEIN"/>
    <property type="match status" value="1"/>
</dbReference>
<evidence type="ECO:0000256" key="1">
    <source>
        <dbReference type="ARBA" id="ARBA00010886"/>
    </source>
</evidence>
<organism evidence="14 15">
    <name type="scientific">Chrysophaeum taylorii</name>
    <dbReference type="NCBI Taxonomy" id="2483200"/>
    <lineage>
        <taxon>Eukaryota</taxon>
        <taxon>Sar</taxon>
        <taxon>Stramenopiles</taxon>
        <taxon>Ochrophyta</taxon>
        <taxon>Pelagophyceae</taxon>
        <taxon>Pelagomonadales</taxon>
        <taxon>Pelagomonadaceae</taxon>
        <taxon>Chrysophaeum</taxon>
    </lineage>
</organism>
<keyword evidence="5 10" id="KW-0547">Nucleotide-binding</keyword>
<dbReference type="EC" id="2.7.11.1" evidence="2"/>
<dbReference type="InterPro" id="IPR008271">
    <property type="entry name" value="Ser/Thr_kinase_AS"/>
</dbReference>
<dbReference type="PROSITE" id="PS00108">
    <property type="entry name" value="PROTEIN_KINASE_ST"/>
    <property type="match status" value="1"/>
</dbReference>
<keyword evidence="4" id="KW-0808">Transferase</keyword>
<dbReference type="AlphaFoldDB" id="A0AAD7UHI2"/>
<keyword evidence="12" id="KW-0732">Signal</keyword>
<proteinExistence type="inferred from homology"/>
<comment type="similarity">
    <text evidence="1">Belongs to the protein kinase superfamily. NEK Ser/Thr protein kinase family. NIMA subfamily.</text>
</comment>
<feature type="binding site" evidence="10">
    <location>
        <position position="255"/>
    </location>
    <ligand>
        <name>ATP</name>
        <dbReference type="ChEBI" id="CHEBI:30616"/>
    </ligand>
</feature>
<evidence type="ECO:0000313" key="15">
    <source>
        <dbReference type="Proteomes" id="UP001230188"/>
    </source>
</evidence>
<sequence length="591" mass="64424">MGVARKEEVLLSRCSVSCLLTFLSCATKATGESTYTLNQHQTRGLASIIELAGESDEEEAAGEHSQSQSQRQSERRRCIETLVRAADAAFTAEASSEERSKMWNVDEGIDAEAASSLRRRVAARLRGEAMCADLMLLYPEAHALRRAAHALVNSCLAGRSAHFKTEQSVADQFLALVGPGKFWMTVVAVLALAVGGACAFVDWLVVENVLGPRVDVRPCECRLCERRIELGPKVGAGGFGAVWRCKDPLEGVVVKLVKVDLERDVNALRLALDEAKHLLELKHPHVVAYYDMWVHRDLRDLVDAETSASQQKRTFFDYFCIAMEDCQGGTLLDHVASGIPFPLEVVARVTIQCAAALDYVHARGIVHRDVKLENIFVKLGPPVIKIGDFGLAVRNDDALFRAGTKASPASAAGGTEAYQAPECFEETDDSPTGPAVDAWALGCALYEMTTCVSLPTEPPFLGQLDADAVRELAARFDDALEVSAAAHAAGRDETPLKRLRRDKAVASLRTLFRDLLQFKADDRPTMRDVATRRDLEPYADASLDFFAYSTHGCVPLNGAASSRALRAKSMAQHRFISATPQPQRPKSASTP</sequence>
<accession>A0AAD7UHI2</accession>
<dbReference type="Gene3D" id="1.10.510.10">
    <property type="entry name" value="Transferase(Phosphotransferase) domain 1"/>
    <property type="match status" value="1"/>
</dbReference>
<keyword evidence="15" id="KW-1185">Reference proteome</keyword>
<dbReference type="SUPFAM" id="SSF56112">
    <property type="entry name" value="Protein kinase-like (PK-like)"/>
    <property type="match status" value="1"/>
</dbReference>
<dbReference type="GO" id="GO:0004674">
    <property type="term" value="F:protein serine/threonine kinase activity"/>
    <property type="evidence" value="ECO:0007669"/>
    <property type="project" value="UniProtKB-KW"/>
</dbReference>
<evidence type="ECO:0000256" key="7">
    <source>
        <dbReference type="ARBA" id="ARBA00022840"/>
    </source>
</evidence>
<evidence type="ECO:0000256" key="5">
    <source>
        <dbReference type="ARBA" id="ARBA00022741"/>
    </source>
</evidence>
<reference evidence="14" key="1">
    <citation type="submission" date="2023-01" db="EMBL/GenBank/DDBJ databases">
        <title>Metagenome sequencing of chrysophaentin producing Chrysophaeum taylorii.</title>
        <authorList>
            <person name="Davison J."/>
            <person name="Bewley C."/>
        </authorList>
    </citation>
    <scope>NUCLEOTIDE SEQUENCE</scope>
    <source>
        <strain evidence="14">NIES-1699</strain>
    </source>
</reference>
<evidence type="ECO:0000256" key="10">
    <source>
        <dbReference type="PROSITE-ProRule" id="PRU10141"/>
    </source>
</evidence>
<dbReference type="GO" id="GO:0005634">
    <property type="term" value="C:nucleus"/>
    <property type="evidence" value="ECO:0007669"/>
    <property type="project" value="TreeGrafter"/>
</dbReference>
<evidence type="ECO:0000256" key="6">
    <source>
        <dbReference type="ARBA" id="ARBA00022777"/>
    </source>
</evidence>
<keyword evidence="6" id="KW-0418">Kinase</keyword>
<evidence type="ECO:0000256" key="4">
    <source>
        <dbReference type="ARBA" id="ARBA00022679"/>
    </source>
</evidence>
<dbReference type="InterPro" id="IPR017441">
    <property type="entry name" value="Protein_kinase_ATP_BS"/>
</dbReference>
<dbReference type="Proteomes" id="UP001230188">
    <property type="component" value="Unassembled WGS sequence"/>
</dbReference>
<dbReference type="PROSITE" id="PS00107">
    <property type="entry name" value="PROTEIN_KINASE_ATP"/>
    <property type="match status" value="1"/>
</dbReference>